<evidence type="ECO:0000313" key="2">
    <source>
        <dbReference type="EMBL" id="CAD8096598.1"/>
    </source>
</evidence>
<dbReference type="Proteomes" id="UP000692954">
    <property type="component" value="Unassembled WGS sequence"/>
</dbReference>
<evidence type="ECO:0000256" key="1">
    <source>
        <dbReference type="SAM" id="Phobius"/>
    </source>
</evidence>
<keyword evidence="1" id="KW-0472">Membrane</keyword>
<protein>
    <recommendedName>
        <fullName evidence="4">Transmembrane protein</fullName>
    </recommendedName>
</protein>
<proteinExistence type="predicted"/>
<feature type="transmembrane region" description="Helical" evidence="1">
    <location>
        <begin position="12"/>
        <end position="31"/>
    </location>
</feature>
<gene>
    <name evidence="2" type="ORF">PSON_ATCC_30995.1.T0660248</name>
</gene>
<keyword evidence="3" id="KW-1185">Reference proteome</keyword>
<evidence type="ECO:0008006" key="4">
    <source>
        <dbReference type="Google" id="ProtNLM"/>
    </source>
</evidence>
<sequence>MLDNELWDYGLTFQQIIVLKYFTIILAWQLIPTQKPLESYQQINSYLCFNSRDQISSKKFFQIEIIYWYQELMTLDSLFTNYEIYLHLLNLKLKSEQLLFLSNQSTQLSVKRSKSIIRNIQQQFQIFGSSLANIKNFNSYIFCNTSIERQRVIDTMKQSLEEKFQFLQLFK</sequence>
<name>A0A8S1NVB6_9CILI</name>
<evidence type="ECO:0000313" key="3">
    <source>
        <dbReference type="Proteomes" id="UP000692954"/>
    </source>
</evidence>
<reference evidence="2" key="1">
    <citation type="submission" date="2021-01" db="EMBL/GenBank/DDBJ databases">
        <authorList>
            <consortium name="Genoscope - CEA"/>
            <person name="William W."/>
        </authorList>
    </citation>
    <scope>NUCLEOTIDE SEQUENCE</scope>
</reference>
<organism evidence="2 3">
    <name type="scientific">Paramecium sonneborni</name>
    <dbReference type="NCBI Taxonomy" id="65129"/>
    <lineage>
        <taxon>Eukaryota</taxon>
        <taxon>Sar</taxon>
        <taxon>Alveolata</taxon>
        <taxon>Ciliophora</taxon>
        <taxon>Intramacronucleata</taxon>
        <taxon>Oligohymenophorea</taxon>
        <taxon>Peniculida</taxon>
        <taxon>Parameciidae</taxon>
        <taxon>Paramecium</taxon>
    </lineage>
</organism>
<keyword evidence="1" id="KW-1133">Transmembrane helix</keyword>
<dbReference type="AlphaFoldDB" id="A0A8S1NVB6"/>
<comment type="caution">
    <text evidence="2">The sequence shown here is derived from an EMBL/GenBank/DDBJ whole genome shotgun (WGS) entry which is preliminary data.</text>
</comment>
<accession>A0A8S1NVB6</accession>
<dbReference type="EMBL" id="CAJJDN010000066">
    <property type="protein sequence ID" value="CAD8096598.1"/>
    <property type="molecule type" value="Genomic_DNA"/>
</dbReference>
<keyword evidence="1" id="KW-0812">Transmembrane</keyword>